<protein>
    <submittedName>
        <fullName evidence="2">Uncharacterized protein</fullName>
    </submittedName>
</protein>
<evidence type="ECO:0000256" key="1">
    <source>
        <dbReference type="SAM" id="MobiDB-lite"/>
    </source>
</evidence>
<evidence type="ECO:0000313" key="2">
    <source>
        <dbReference type="EMBL" id="TRX92547.1"/>
    </source>
</evidence>
<dbReference type="EMBL" id="VFLP01000035">
    <property type="protein sequence ID" value="TRX92547.1"/>
    <property type="molecule type" value="Genomic_DNA"/>
</dbReference>
<dbReference type="Proteomes" id="UP000319160">
    <property type="component" value="Unassembled WGS sequence"/>
</dbReference>
<feature type="region of interest" description="Disordered" evidence="1">
    <location>
        <begin position="1"/>
        <end position="30"/>
    </location>
</feature>
<gene>
    <name evidence="2" type="ORF">FHL15_006474</name>
</gene>
<dbReference type="OrthoDB" id="3000060at2759"/>
<feature type="compositionally biased region" description="Polar residues" evidence="1">
    <location>
        <begin position="15"/>
        <end position="28"/>
    </location>
</feature>
<name>A0A553HX82_9PEZI</name>
<evidence type="ECO:0000313" key="3">
    <source>
        <dbReference type="Proteomes" id="UP000319160"/>
    </source>
</evidence>
<organism evidence="2 3">
    <name type="scientific">Xylaria flabelliformis</name>
    <dbReference type="NCBI Taxonomy" id="2512241"/>
    <lineage>
        <taxon>Eukaryota</taxon>
        <taxon>Fungi</taxon>
        <taxon>Dikarya</taxon>
        <taxon>Ascomycota</taxon>
        <taxon>Pezizomycotina</taxon>
        <taxon>Sordariomycetes</taxon>
        <taxon>Xylariomycetidae</taxon>
        <taxon>Xylariales</taxon>
        <taxon>Xylariaceae</taxon>
        <taxon>Xylaria</taxon>
    </lineage>
</organism>
<sequence length="293" mass="33151">MLQSSSKLVQHWRMRSTQSPGSQASSPWNFGEERKKDFERFMNNEELDNLDCHEIFNVLEHRARQSSLADVVVQYFDLPKPHNQRGEFFTHLITRFEDLASPYGTGAYAQDGGPRGIRKAVEKVAVDPEFVVRNKAGRAHLFVEWLPAKLSPELVTHIGKDTQDEPEDVPRMGLRACQESQMMISEQCVASPYGFTGLINHYPTQSFPPSFQPMATTRNGIVDSENGMVCGHLWQRVPEVIHVEISMFAGTRAQAGLPIRDNSSNPIEIPSRSPRDRWRVHVHDDEQVLGTGS</sequence>
<dbReference type="AlphaFoldDB" id="A0A553HX82"/>
<reference evidence="3" key="1">
    <citation type="submission" date="2019-06" db="EMBL/GenBank/DDBJ databases">
        <title>Draft genome sequence of the griseofulvin-producing fungus Xylaria cubensis strain G536.</title>
        <authorList>
            <person name="Mead M.E."/>
            <person name="Raja H.A."/>
            <person name="Steenwyk J.L."/>
            <person name="Knowles S.L."/>
            <person name="Oberlies N.H."/>
            <person name="Rokas A."/>
        </authorList>
    </citation>
    <scope>NUCLEOTIDE SEQUENCE [LARGE SCALE GENOMIC DNA]</scope>
    <source>
        <strain evidence="3">G536</strain>
    </source>
</reference>
<keyword evidence="3" id="KW-1185">Reference proteome</keyword>
<dbReference type="STRING" id="2512241.A0A553HX82"/>
<proteinExistence type="predicted"/>
<accession>A0A553HX82</accession>
<comment type="caution">
    <text evidence="2">The sequence shown here is derived from an EMBL/GenBank/DDBJ whole genome shotgun (WGS) entry which is preliminary data.</text>
</comment>